<protein>
    <submittedName>
        <fullName evidence="7">NlpC/P60 family protein</fullName>
    </submittedName>
</protein>
<keyword evidence="8" id="KW-1185">Reference proteome</keyword>
<dbReference type="Pfam" id="PF00877">
    <property type="entry name" value="NLPC_P60"/>
    <property type="match status" value="1"/>
</dbReference>
<dbReference type="PANTHER" id="PTHR47053:SF1">
    <property type="entry name" value="MUREIN DD-ENDOPEPTIDASE MEPH-RELATED"/>
    <property type="match status" value="1"/>
</dbReference>
<dbReference type="PROSITE" id="PS51935">
    <property type="entry name" value="NLPC_P60"/>
    <property type="match status" value="1"/>
</dbReference>
<comment type="caution">
    <text evidence="7">The sequence shown here is derived from an EMBL/GenBank/DDBJ whole genome shotgun (WGS) entry which is preliminary data.</text>
</comment>
<reference evidence="7 8" key="1">
    <citation type="submission" date="2019-02" db="EMBL/GenBank/DDBJ databases">
        <authorList>
            <person name="Goldberg S.R."/>
            <person name="Haltli B.A."/>
            <person name="Correa H."/>
            <person name="Russell K.G."/>
        </authorList>
    </citation>
    <scope>NUCLEOTIDE SEQUENCE [LARGE SCALE GENOMIC DNA]</scope>
    <source>
        <strain evidence="7 8">JCM 16186</strain>
    </source>
</reference>
<organism evidence="7 8">
    <name type="scientific">Fulvivirga kasyanovii</name>
    <dbReference type="NCBI Taxonomy" id="396812"/>
    <lineage>
        <taxon>Bacteria</taxon>
        <taxon>Pseudomonadati</taxon>
        <taxon>Bacteroidota</taxon>
        <taxon>Cytophagia</taxon>
        <taxon>Cytophagales</taxon>
        <taxon>Fulvivirgaceae</taxon>
        <taxon>Fulvivirga</taxon>
    </lineage>
</organism>
<evidence type="ECO:0000256" key="1">
    <source>
        <dbReference type="ARBA" id="ARBA00007074"/>
    </source>
</evidence>
<dbReference type="PANTHER" id="PTHR47053">
    <property type="entry name" value="MUREIN DD-ENDOPEPTIDASE MEPH-RELATED"/>
    <property type="match status" value="1"/>
</dbReference>
<keyword evidence="5" id="KW-1133">Transmembrane helix</keyword>
<evidence type="ECO:0000313" key="8">
    <source>
        <dbReference type="Proteomes" id="UP000798808"/>
    </source>
</evidence>
<keyword evidence="4" id="KW-0788">Thiol protease</keyword>
<dbReference type="Gene3D" id="3.90.1720.10">
    <property type="entry name" value="endopeptidase domain like (from Nostoc punctiforme)"/>
    <property type="match status" value="1"/>
</dbReference>
<name>A0ABW9RL00_9BACT</name>
<proteinExistence type="inferred from homology"/>
<accession>A0ABW9RL00</accession>
<dbReference type="InterPro" id="IPR051202">
    <property type="entry name" value="Peptidase_C40"/>
</dbReference>
<evidence type="ECO:0000259" key="6">
    <source>
        <dbReference type="PROSITE" id="PS51935"/>
    </source>
</evidence>
<evidence type="ECO:0000256" key="3">
    <source>
        <dbReference type="ARBA" id="ARBA00022801"/>
    </source>
</evidence>
<dbReference type="InterPro" id="IPR000064">
    <property type="entry name" value="NLP_P60_dom"/>
</dbReference>
<keyword evidence="3" id="KW-0378">Hydrolase</keyword>
<keyword evidence="5" id="KW-0812">Transmembrane</keyword>
<dbReference type="EMBL" id="SMLW01000452">
    <property type="protein sequence ID" value="MTI24773.1"/>
    <property type="molecule type" value="Genomic_DNA"/>
</dbReference>
<dbReference type="SUPFAM" id="SSF54001">
    <property type="entry name" value="Cysteine proteinases"/>
    <property type="match status" value="1"/>
</dbReference>
<keyword evidence="5" id="KW-0472">Membrane</keyword>
<feature type="domain" description="NlpC/P60" evidence="6">
    <location>
        <begin position="64"/>
        <end position="192"/>
    </location>
</feature>
<evidence type="ECO:0000256" key="5">
    <source>
        <dbReference type="SAM" id="Phobius"/>
    </source>
</evidence>
<evidence type="ECO:0000313" key="7">
    <source>
        <dbReference type="EMBL" id="MTI24773.1"/>
    </source>
</evidence>
<sequence length="194" mass="21741">MELIKAIMKDKLFYVVLAAILVVSSAMNFNESHNADLLQEYYQPVEASDTLETESVEEKQEIVMTLRDSLVDYALTLQGRPYKYAGKGPNVFDCSGFTCYVYKNFNFQLPASSSLQSKFGVETVTEEVKKGDLLIFKSPRPGVNSVGHVGMVVSNENGKINFIHSSTRRGVVIDSLSHKHYKARYLGARRVLTD</sequence>
<dbReference type="InterPro" id="IPR038765">
    <property type="entry name" value="Papain-like_cys_pep_sf"/>
</dbReference>
<evidence type="ECO:0000256" key="4">
    <source>
        <dbReference type="ARBA" id="ARBA00022807"/>
    </source>
</evidence>
<evidence type="ECO:0000256" key="2">
    <source>
        <dbReference type="ARBA" id="ARBA00022670"/>
    </source>
</evidence>
<feature type="transmembrane region" description="Helical" evidence="5">
    <location>
        <begin position="12"/>
        <end position="29"/>
    </location>
</feature>
<keyword evidence="2" id="KW-0645">Protease</keyword>
<dbReference type="Proteomes" id="UP000798808">
    <property type="component" value="Unassembled WGS sequence"/>
</dbReference>
<comment type="similarity">
    <text evidence="1">Belongs to the peptidase C40 family.</text>
</comment>
<gene>
    <name evidence="7" type="ORF">E1163_07460</name>
</gene>